<dbReference type="InterPro" id="IPR008242">
    <property type="entry name" value="Chor_mutase/pphenate_deHydtase"/>
</dbReference>
<evidence type="ECO:0000256" key="6">
    <source>
        <dbReference type="ARBA" id="ARBA00023239"/>
    </source>
</evidence>
<dbReference type="PANTHER" id="PTHR21022:SF19">
    <property type="entry name" value="PREPHENATE DEHYDRATASE-RELATED"/>
    <property type="match status" value="1"/>
</dbReference>
<evidence type="ECO:0000313" key="12">
    <source>
        <dbReference type="Proteomes" id="UP000178870"/>
    </source>
</evidence>
<dbReference type="EC" id="4.2.1.51" evidence="2"/>
<keyword evidence="4" id="KW-0057">Aromatic amino acid biosynthesis</keyword>
<dbReference type="InterPro" id="IPR001086">
    <property type="entry name" value="Preph_deHydtase"/>
</dbReference>
<feature type="site" description="Essential for prephenate dehydratase activity" evidence="8">
    <location>
        <position position="169"/>
    </location>
</feature>
<dbReference type="Gene3D" id="3.30.70.260">
    <property type="match status" value="1"/>
</dbReference>
<accession>A0A1F7YZU3</accession>
<evidence type="ECO:0000256" key="2">
    <source>
        <dbReference type="ARBA" id="ARBA00013147"/>
    </source>
</evidence>
<feature type="domain" description="Prephenate dehydratase" evidence="9">
    <location>
        <begin position="3"/>
        <end position="176"/>
    </location>
</feature>
<dbReference type="CDD" id="cd13631">
    <property type="entry name" value="PBP2_Ct-PDT_like"/>
    <property type="match status" value="1"/>
</dbReference>
<keyword evidence="3" id="KW-0028">Amino-acid biosynthesis</keyword>
<evidence type="ECO:0000256" key="8">
    <source>
        <dbReference type="PIRSR" id="PIRSR001500-2"/>
    </source>
</evidence>
<evidence type="ECO:0000259" key="10">
    <source>
        <dbReference type="PROSITE" id="PS51671"/>
    </source>
</evidence>
<dbReference type="UniPathway" id="UPA00121">
    <property type="reaction ID" value="UER00345"/>
</dbReference>
<dbReference type="PROSITE" id="PS51171">
    <property type="entry name" value="PREPHENATE_DEHYDR_3"/>
    <property type="match status" value="1"/>
</dbReference>
<dbReference type="SUPFAM" id="SSF55021">
    <property type="entry name" value="ACT-like"/>
    <property type="match status" value="1"/>
</dbReference>
<dbReference type="AlphaFoldDB" id="A0A1F7YZU3"/>
<dbReference type="Proteomes" id="UP000178870">
    <property type="component" value="Unassembled WGS sequence"/>
</dbReference>
<dbReference type="PIRSF" id="PIRSF001500">
    <property type="entry name" value="Chor_mut_pdt_Ppr"/>
    <property type="match status" value="1"/>
</dbReference>
<dbReference type="GO" id="GO:0005737">
    <property type="term" value="C:cytoplasm"/>
    <property type="evidence" value="ECO:0007669"/>
    <property type="project" value="TreeGrafter"/>
</dbReference>
<dbReference type="Pfam" id="PF00800">
    <property type="entry name" value="PDT"/>
    <property type="match status" value="1"/>
</dbReference>
<gene>
    <name evidence="11" type="ORF">A2803_05965</name>
</gene>
<dbReference type="PROSITE" id="PS51671">
    <property type="entry name" value="ACT"/>
    <property type="match status" value="1"/>
</dbReference>
<feature type="domain" description="ACT" evidence="10">
    <location>
        <begin position="187"/>
        <end position="264"/>
    </location>
</feature>
<dbReference type="CDD" id="cd04905">
    <property type="entry name" value="ACT_CM-PDT"/>
    <property type="match status" value="1"/>
</dbReference>
<name>A0A1F7YZU3_9BACT</name>
<evidence type="ECO:0000259" key="9">
    <source>
        <dbReference type="PROSITE" id="PS51171"/>
    </source>
</evidence>
<evidence type="ECO:0000256" key="5">
    <source>
        <dbReference type="ARBA" id="ARBA00023222"/>
    </source>
</evidence>
<sequence length="283" mass="31642">MQKIAYQGVPGAYSHIAASYLFPSPKLTGFDNFEAVFESVKVGKAAFAVLPFENTLVGSIYDVFDLLYKYDFKIRGEISLRIDHNLLGIGKLNQVKQVYSHQKALEQCKDFIKARKLKSVVFEDTAAGAEFVARKKNPKAGAIASLHAAHLYKLNILKAQIQSNQENFTRFVIIGKRNHVKRANKTSIVFAAAHKPGSLLECLKPFAQAYLNLTKIQSRPLIGSPWSYLFYLDFEHPVDNKTVTEVLSQVKPHTQMLRKLGTYQNGPTLIEIMVGLTPGITVL</sequence>
<dbReference type="InterPro" id="IPR045865">
    <property type="entry name" value="ACT-like_dom_sf"/>
</dbReference>
<comment type="caution">
    <text evidence="11">The sequence shown here is derived from an EMBL/GenBank/DDBJ whole genome shotgun (WGS) entry which is preliminary data.</text>
</comment>
<comment type="catalytic activity">
    <reaction evidence="7">
        <text>prephenate + H(+) = 3-phenylpyruvate + CO2 + H2O</text>
        <dbReference type="Rhea" id="RHEA:21648"/>
        <dbReference type="ChEBI" id="CHEBI:15377"/>
        <dbReference type="ChEBI" id="CHEBI:15378"/>
        <dbReference type="ChEBI" id="CHEBI:16526"/>
        <dbReference type="ChEBI" id="CHEBI:18005"/>
        <dbReference type="ChEBI" id="CHEBI:29934"/>
        <dbReference type="EC" id="4.2.1.51"/>
    </reaction>
</comment>
<dbReference type="GO" id="GO:0004664">
    <property type="term" value="F:prephenate dehydratase activity"/>
    <property type="evidence" value="ECO:0007669"/>
    <property type="project" value="UniProtKB-EC"/>
</dbReference>
<evidence type="ECO:0000256" key="7">
    <source>
        <dbReference type="ARBA" id="ARBA00047848"/>
    </source>
</evidence>
<evidence type="ECO:0000256" key="1">
    <source>
        <dbReference type="ARBA" id="ARBA00004741"/>
    </source>
</evidence>
<keyword evidence="6" id="KW-0456">Lyase</keyword>
<keyword evidence="5" id="KW-0584">Phenylalanine biosynthesis</keyword>
<protein>
    <recommendedName>
        <fullName evidence="2">prephenate dehydratase</fullName>
        <ecNumber evidence="2">4.2.1.51</ecNumber>
    </recommendedName>
</protein>
<evidence type="ECO:0000256" key="4">
    <source>
        <dbReference type="ARBA" id="ARBA00023141"/>
    </source>
</evidence>
<reference evidence="11 12" key="1">
    <citation type="journal article" date="2016" name="Nat. Commun.">
        <title>Thousands of microbial genomes shed light on interconnected biogeochemical processes in an aquifer system.</title>
        <authorList>
            <person name="Anantharaman K."/>
            <person name="Brown C.T."/>
            <person name="Hug L.A."/>
            <person name="Sharon I."/>
            <person name="Castelle C.J."/>
            <person name="Probst A.J."/>
            <person name="Thomas B.C."/>
            <person name="Singh A."/>
            <person name="Wilkins M.J."/>
            <person name="Karaoz U."/>
            <person name="Brodie E.L."/>
            <person name="Williams K.H."/>
            <person name="Hubbard S.S."/>
            <person name="Banfield J.F."/>
        </authorList>
    </citation>
    <scope>NUCLEOTIDE SEQUENCE [LARGE SCALE GENOMIC DNA]</scope>
</reference>
<evidence type="ECO:0000256" key="3">
    <source>
        <dbReference type="ARBA" id="ARBA00022605"/>
    </source>
</evidence>
<dbReference type="GO" id="GO:0009094">
    <property type="term" value="P:L-phenylalanine biosynthetic process"/>
    <property type="evidence" value="ECO:0007669"/>
    <property type="project" value="UniProtKB-UniPathway"/>
</dbReference>
<dbReference type="PANTHER" id="PTHR21022">
    <property type="entry name" value="PREPHENATE DEHYDRATASE P PROTEIN"/>
    <property type="match status" value="1"/>
</dbReference>
<dbReference type="Gene3D" id="3.40.190.10">
    <property type="entry name" value="Periplasmic binding protein-like II"/>
    <property type="match status" value="2"/>
</dbReference>
<evidence type="ECO:0000313" key="11">
    <source>
        <dbReference type="EMBL" id="OGM32852.1"/>
    </source>
</evidence>
<dbReference type="EMBL" id="MGGP01000012">
    <property type="protein sequence ID" value="OGM32852.1"/>
    <property type="molecule type" value="Genomic_DNA"/>
</dbReference>
<organism evidence="11 12">
    <name type="scientific">Candidatus Woesebacteria bacterium RIFCSPHIGHO2_01_FULL_44_21</name>
    <dbReference type="NCBI Taxonomy" id="1802503"/>
    <lineage>
        <taxon>Bacteria</taxon>
        <taxon>Candidatus Woeseibacteriota</taxon>
    </lineage>
</organism>
<proteinExistence type="predicted"/>
<comment type="pathway">
    <text evidence="1">Amino-acid biosynthesis; L-phenylalanine biosynthesis; phenylpyruvate from prephenate: step 1/1.</text>
</comment>
<dbReference type="SUPFAM" id="SSF53850">
    <property type="entry name" value="Periplasmic binding protein-like II"/>
    <property type="match status" value="1"/>
</dbReference>
<dbReference type="InterPro" id="IPR002912">
    <property type="entry name" value="ACT_dom"/>
</dbReference>